<dbReference type="AlphaFoldDB" id="A0A2D2Q010"/>
<dbReference type="Proteomes" id="UP000231057">
    <property type="component" value="Chromosome"/>
</dbReference>
<reference evidence="1 2" key="1">
    <citation type="submission" date="2016-11" db="EMBL/GenBank/DDBJ databases">
        <title>Complete genome sequence of thermophilic cyanobacteria strain Synechococcus sp. PCC6715.</title>
        <authorList>
            <person name="Tang J."/>
            <person name="Daroch M."/>
            <person name="Liang Y."/>
            <person name="Jiang D."/>
            <person name="Shah M."/>
        </authorList>
    </citation>
    <scope>NUCLEOTIDE SEQUENCE [LARGE SCALE GENOMIC DNA]</scope>
    <source>
        <strain evidence="1 2">PCC 6715</strain>
    </source>
</reference>
<accession>A0A2D2Q010</accession>
<dbReference type="RefSeq" id="WP_198406090.1">
    <property type="nucleotide sequence ID" value="NZ_CP018092.1"/>
</dbReference>
<proteinExistence type="predicted"/>
<evidence type="ECO:0000313" key="1">
    <source>
        <dbReference type="EMBL" id="ATS17627.1"/>
    </source>
</evidence>
<name>A0A2D2Q010_PARLV</name>
<dbReference type="KEGG" id="slw:BRW62_01455"/>
<evidence type="ECO:0000313" key="2">
    <source>
        <dbReference type="Proteomes" id="UP000231057"/>
    </source>
</evidence>
<keyword evidence="2" id="KW-1185">Reference proteome</keyword>
<reference evidence="2" key="2">
    <citation type="journal article" date="2022" name="Front. Microbiol.">
        <title>Comparative Genomic Analysis Revealed Distinct Molecular Components and Organization of CO2-Concentrating Mechanism in Thermophilic Cyanobacteria.</title>
        <authorList>
            <person name="Tang J."/>
            <person name="Zhou H."/>
            <person name="Yao D."/>
            <person name="Riaz S."/>
            <person name="You D."/>
            <person name="Klepacz-Smolka A."/>
            <person name="Daroch M."/>
        </authorList>
    </citation>
    <scope>NUCLEOTIDE SEQUENCE [LARGE SCALE GENOMIC DNA]</scope>
    <source>
        <strain evidence="2">PCC 6715</strain>
    </source>
</reference>
<gene>
    <name evidence="1" type="ORF">BRW62_01455</name>
</gene>
<sequence>MADVHTLSEFHRRYPTGSLVSELLQIHDDLFIVKTSLLVGGSVLATGMAAAPTLEQAEDSARQRALQLLGIHLPLQTQAELIAADPSPQRAALGAAPWPEDETSELMLEPAPPPVARRGRAANKPAAEKVAPKQEPVDFADEIAQTTVEMKRLGWTDAQGRACLLERYGKRSRQQLSDEELLDFLHFLQRQPSPGEPSF</sequence>
<dbReference type="EMBL" id="CP018092">
    <property type="protein sequence ID" value="ATS17627.1"/>
    <property type="molecule type" value="Genomic_DNA"/>
</dbReference>
<organism evidence="1 2">
    <name type="scientific">Parathermosynechococcus lividus PCC 6715</name>
    <dbReference type="NCBI Taxonomy" id="1917166"/>
    <lineage>
        <taxon>Bacteria</taxon>
        <taxon>Bacillati</taxon>
        <taxon>Cyanobacteriota</taxon>
        <taxon>Cyanophyceae</taxon>
        <taxon>Acaryochloridales</taxon>
        <taxon>Thermosynechococcaceae</taxon>
        <taxon>Parathermosynechococcus</taxon>
    </lineage>
</organism>
<protein>
    <submittedName>
        <fullName evidence="1">Uncharacterized protein</fullName>
    </submittedName>
</protein>